<dbReference type="RefSeq" id="WP_055662813.1">
    <property type="nucleotide sequence ID" value="NZ_CYPR01000065.1"/>
</dbReference>
<name>A0A0M7B6Z2_9RHOB</name>
<dbReference type="AlphaFoldDB" id="A0A0M7B6Z2"/>
<sequence>MRRVRLVILFAFVLGSGALSVRAFTPVVPTNLHVSGDGAAHLASAIFTRPASLPRAPRAEGAGMQVVALRRWQNLDGLSDLRALCGLACDGGAGVVSIAHISPRGLTRVVILDLSAFGGGAALDAGRPLDPDVADCVADVVQSEMPGPSRGVSRCDPPDIRRVWRPRLS</sequence>
<accession>A0A0M7B6Z2</accession>
<reference evidence="2 3" key="1">
    <citation type="submission" date="2015-09" db="EMBL/GenBank/DDBJ databases">
        <authorList>
            <person name="Jackson K.R."/>
            <person name="Lunt B.L."/>
            <person name="Fisher J.N.B."/>
            <person name="Gardner A.V."/>
            <person name="Bailey M.E."/>
            <person name="Deus L.M."/>
            <person name="Earl A.S."/>
            <person name="Gibby P.D."/>
            <person name="Hartmann K.A."/>
            <person name="Liu J.E."/>
            <person name="Manci A.M."/>
            <person name="Nielsen D.A."/>
            <person name="Solomon M.B."/>
            <person name="Breakwell D.P."/>
            <person name="Burnett S.H."/>
            <person name="Grose J.H."/>
        </authorList>
    </citation>
    <scope>NUCLEOTIDE SEQUENCE [LARGE SCALE GENOMIC DNA]</scope>
    <source>
        <strain evidence="2 3">CECT 7799</strain>
    </source>
</reference>
<keyword evidence="3" id="KW-1185">Reference proteome</keyword>
<dbReference type="Proteomes" id="UP000049455">
    <property type="component" value="Unassembled WGS sequence"/>
</dbReference>
<keyword evidence="1" id="KW-0732">Signal</keyword>
<proteinExistence type="predicted"/>
<evidence type="ECO:0000313" key="2">
    <source>
        <dbReference type="EMBL" id="CUH36166.1"/>
    </source>
</evidence>
<protein>
    <submittedName>
        <fullName evidence="2">Uncharacterized protein</fullName>
    </submittedName>
</protein>
<gene>
    <name evidence="2" type="ORF">JSE7799_01185</name>
</gene>
<evidence type="ECO:0000256" key="1">
    <source>
        <dbReference type="SAM" id="SignalP"/>
    </source>
</evidence>
<organism evidence="2 3">
    <name type="scientific">Jannaschia seosinensis</name>
    <dbReference type="NCBI Taxonomy" id="313367"/>
    <lineage>
        <taxon>Bacteria</taxon>
        <taxon>Pseudomonadati</taxon>
        <taxon>Pseudomonadota</taxon>
        <taxon>Alphaproteobacteria</taxon>
        <taxon>Rhodobacterales</taxon>
        <taxon>Roseobacteraceae</taxon>
        <taxon>Jannaschia</taxon>
    </lineage>
</organism>
<feature type="signal peptide" evidence="1">
    <location>
        <begin position="1"/>
        <end position="23"/>
    </location>
</feature>
<evidence type="ECO:0000313" key="3">
    <source>
        <dbReference type="Proteomes" id="UP000049455"/>
    </source>
</evidence>
<feature type="chain" id="PRO_5005809753" evidence="1">
    <location>
        <begin position="24"/>
        <end position="169"/>
    </location>
</feature>
<dbReference type="OrthoDB" id="7659246at2"/>
<dbReference type="EMBL" id="CYPR01000065">
    <property type="protein sequence ID" value="CUH36166.1"/>
    <property type="molecule type" value="Genomic_DNA"/>
</dbReference>